<evidence type="ECO:0000313" key="1">
    <source>
        <dbReference type="EMBL" id="SCL65581.1"/>
    </source>
</evidence>
<dbReference type="OrthoDB" id="4168016at2"/>
<dbReference type="Proteomes" id="UP000198937">
    <property type="component" value="Unassembled WGS sequence"/>
</dbReference>
<dbReference type="AlphaFoldDB" id="A0A1C6VGZ9"/>
<accession>A0A1C6VGZ9</accession>
<dbReference type="EMBL" id="FMIA01000002">
    <property type="protein sequence ID" value="SCL65581.1"/>
    <property type="molecule type" value="Genomic_DNA"/>
</dbReference>
<evidence type="ECO:0000313" key="2">
    <source>
        <dbReference type="Proteomes" id="UP000198937"/>
    </source>
</evidence>
<reference evidence="1 2" key="1">
    <citation type="submission" date="2016-06" db="EMBL/GenBank/DDBJ databases">
        <authorList>
            <person name="Kjaerup R.B."/>
            <person name="Dalgaard T.S."/>
            <person name="Juul-Madsen H.R."/>
        </authorList>
    </citation>
    <scope>NUCLEOTIDE SEQUENCE [LARGE SCALE GENOMIC DNA]</scope>
    <source>
        <strain evidence="1 2">DSM 45577</strain>
    </source>
</reference>
<sequence length="206" mass="22656">MTTGTRTGAGAGTRQRHVDLTDHVDNLGIVVPRWPHGGGFNIWGNAFPADELPPAGGVCTVDGVSFSFPLAGNRDNIRCRGQVVALPPGHYDWLYVLAAAERRTEDTVRLHYTDGSTAEQWLRISDFWPDTAPRFGDVLAFRCSRMLYPRHPQPSMAPAIWQQRIPVSRPGEVHAVRLPDNPAMHVFALTAVTDAELPAEGWPDAD</sequence>
<protein>
    <submittedName>
        <fullName evidence="1">Uncharacterized protein</fullName>
    </submittedName>
</protein>
<proteinExistence type="predicted"/>
<organism evidence="1 2">
    <name type="scientific">Micromonospora yangpuensis</name>
    <dbReference type="NCBI Taxonomy" id="683228"/>
    <lineage>
        <taxon>Bacteria</taxon>
        <taxon>Bacillati</taxon>
        <taxon>Actinomycetota</taxon>
        <taxon>Actinomycetes</taxon>
        <taxon>Micromonosporales</taxon>
        <taxon>Micromonosporaceae</taxon>
        <taxon>Micromonospora</taxon>
    </lineage>
</organism>
<dbReference type="RefSeq" id="WP_091445432.1">
    <property type="nucleotide sequence ID" value="NZ_BMMJ01000003.1"/>
</dbReference>
<dbReference type="STRING" id="683228.GA0070617_5808"/>
<name>A0A1C6VGZ9_9ACTN</name>
<gene>
    <name evidence="1" type="ORF">GA0070617_5808</name>
</gene>
<keyword evidence="2" id="KW-1185">Reference proteome</keyword>